<protein>
    <submittedName>
        <fullName evidence="1">Uncharacterized protein</fullName>
    </submittedName>
</protein>
<reference evidence="1" key="1">
    <citation type="journal article" date="2015" name="Nature">
        <title>Complex archaea that bridge the gap between prokaryotes and eukaryotes.</title>
        <authorList>
            <person name="Spang A."/>
            <person name="Saw J.H."/>
            <person name="Jorgensen S.L."/>
            <person name="Zaremba-Niedzwiedzka K."/>
            <person name="Martijn J."/>
            <person name="Lind A.E."/>
            <person name="van Eijk R."/>
            <person name="Schleper C."/>
            <person name="Guy L."/>
            <person name="Ettema T.J."/>
        </authorList>
    </citation>
    <scope>NUCLEOTIDE SEQUENCE</scope>
</reference>
<comment type="caution">
    <text evidence="1">The sequence shown here is derived from an EMBL/GenBank/DDBJ whole genome shotgun (WGS) entry which is preliminary data.</text>
</comment>
<gene>
    <name evidence="1" type="ORF">LCGC14_1602540</name>
</gene>
<dbReference type="EMBL" id="LAZR01012871">
    <property type="protein sequence ID" value="KKM24693.1"/>
    <property type="molecule type" value="Genomic_DNA"/>
</dbReference>
<accession>A0A0F9KRE7</accession>
<name>A0A0F9KRE7_9ZZZZ</name>
<dbReference type="AlphaFoldDB" id="A0A0F9KRE7"/>
<proteinExistence type="predicted"/>
<sequence length="101" mass="11820">MAKPNDYEDFKGTLQNGAPSNEWPDALKALWYDAKGDWKASHDVAQDMENAMGSWIHAYLHRKEGDEFNAGYWYRRAQRKFPTNSLEEEHRDIINFILDAN</sequence>
<organism evidence="1">
    <name type="scientific">marine sediment metagenome</name>
    <dbReference type="NCBI Taxonomy" id="412755"/>
    <lineage>
        <taxon>unclassified sequences</taxon>
        <taxon>metagenomes</taxon>
        <taxon>ecological metagenomes</taxon>
    </lineage>
</organism>
<evidence type="ECO:0000313" key="1">
    <source>
        <dbReference type="EMBL" id="KKM24693.1"/>
    </source>
</evidence>